<dbReference type="InterPro" id="IPR001930">
    <property type="entry name" value="Peptidase_M1"/>
</dbReference>
<keyword evidence="16" id="KW-0031">Aminopeptidase</keyword>
<dbReference type="EC" id="3.4.11.2" evidence="4"/>
<keyword evidence="14" id="KW-0732">Signal</keyword>
<dbReference type="Pfam" id="PF17900">
    <property type="entry name" value="Peptidase_M1_N"/>
    <property type="match status" value="1"/>
</dbReference>
<dbReference type="GO" id="GO:0008270">
    <property type="term" value="F:zinc ion binding"/>
    <property type="evidence" value="ECO:0007669"/>
    <property type="project" value="InterPro"/>
</dbReference>
<dbReference type="PRINTS" id="PR00756">
    <property type="entry name" value="ALADIPTASE"/>
</dbReference>
<dbReference type="InterPro" id="IPR016024">
    <property type="entry name" value="ARM-type_fold"/>
</dbReference>
<feature type="active site" description="Proton donor" evidence="12">
    <location>
        <position position="411"/>
    </location>
</feature>
<dbReference type="CDD" id="cd09599">
    <property type="entry name" value="M1_LTA4H"/>
    <property type="match status" value="1"/>
</dbReference>
<comment type="cofactor">
    <cofactor evidence="13">
        <name>Zn(2+)</name>
        <dbReference type="ChEBI" id="CHEBI:29105"/>
    </cofactor>
    <text evidence="13">Binds 1 zinc ion per subunit.</text>
</comment>
<evidence type="ECO:0000256" key="13">
    <source>
        <dbReference type="PIRSR" id="PIRSR634015-3"/>
    </source>
</evidence>
<dbReference type="SUPFAM" id="SSF63737">
    <property type="entry name" value="Leukotriene A4 hydrolase N-terminal domain"/>
    <property type="match status" value="1"/>
</dbReference>
<keyword evidence="10 13" id="KW-0862">Zinc</keyword>
<proteinExistence type="inferred from homology"/>
<dbReference type="PANTHER" id="PTHR45726:SF3">
    <property type="entry name" value="LEUKOTRIENE A-4 HYDROLASE"/>
    <property type="match status" value="1"/>
</dbReference>
<dbReference type="InterPro" id="IPR014782">
    <property type="entry name" value="Peptidase_M1_dom"/>
</dbReference>
<dbReference type="Pfam" id="PF09127">
    <property type="entry name" value="Leuk-A4-hydro_C"/>
    <property type="match status" value="1"/>
</dbReference>
<dbReference type="InterPro" id="IPR045357">
    <property type="entry name" value="Aminopeptidase_N-like_N"/>
</dbReference>
<organism evidence="16 17">
    <name type="scientific">Fontimonas thermophila</name>
    <dbReference type="NCBI Taxonomy" id="1076937"/>
    <lineage>
        <taxon>Bacteria</taxon>
        <taxon>Pseudomonadati</taxon>
        <taxon>Pseudomonadota</taxon>
        <taxon>Gammaproteobacteria</taxon>
        <taxon>Nevskiales</taxon>
        <taxon>Nevskiaceae</taxon>
        <taxon>Fontimonas</taxon>
    </lineage>
</organism>
<dbReference type="InterPro" id="IPR042097">
    <property type="entry name" value="Aminopeptidase_N-like_N_sf"/>
</dbReference>
<feature type="domain" description="Peptidase M1 leukotriene A4 hydrolase/aminopeptidase C-terminal" evidence="15">
    <location>
        <begin position="490"/>
        <end position="629"/>
    </location>
</feature>
<evidence type="ECO:0000256" key="9">
    <source>
        <dbReference type="ARBA" id="ARBA00022801"/>
    </source>
</evidence>
<gene>
    <name evidence="16" type="ORF">SAMN04488120_101201</name>
</gene>
<evidence type="ECO:0000256" key="7">
    <source>
        <dbReference type="ARBA" id="ARBA00022670"/>
    </source>
</evidence>
<dbReference type="GO" id="GO:0016285">
    <property type="term" value="F:alanyl aminopeptidase activity"/>
    <property type="evidence" value="ECO:0007669"/>
    <property type="project" value="UniProtKB-EC"/>
</dbReference>
<dbReference type="STRING" id="1076937.SAMN04488120_101201"/>
<feature type="signal peptide" evidence="14">
    <location>
        <begin position="1"/>
        <end position="21"/>
    </location>
</feature>
<evidence type="ECO:0000256" key="2">
    <source>
        <dbReference type="ARBA" id="ARBA00004496"/>
    </source>
</evidence>
<evidence type="ECO:0000313" key="16">
    <source>
        <dbReference type="EMBL" id="SFF25460.1"/>
    </source>
</evidence>
<evidence type="ECO:0000256" key="10">
    <source>
        <dbReference type="ARBA" id="ARBA00022833"/>
    </source>
</evidence>
<dbReference type="GO" id="GO:0008237">
    <property type="term" value="F:metallopeptidase activity"/>
    <property type="evidence" value="ECO:0007669"/>
    <property type="project" value="UniProtKB-KW"/>
</dbReference>
<keyword evidence="7" id="KW-0645">Protease</keyword>
<dbReference type="GO" id="GO:0005737">
    <property type="term" value="C:cytoplasm"/>
    <property type="evidence" value="ECO:0007669"/>
    <property type="project" value="UniProtKB-SubCell"/>
</dbReference>
<feature type="binding site" evidence="13">
    <location>
        <position position="324"/>
    </location>
    <ligand>
        <name>Zn(2+)</name>
        <dbReference type="ChEBI" id="CHEBI:29105"/>
        <note>catalytic</note>
    </ligand>
</feature>
<sequence length="638" mass="71487">MFRTFSVLMSAWLCIACTALSPPHRLSTFDVAPPPPHAPVDPHSYANTQAFRTRHLALDLRVDFEQRVLEGTVELHLQRLDPTAQTLVLDTRDLQIRSVEAGDASALAPTAFVLDPRDPILGSALRIAMPAHADRVRIAYATQPQASGLQWLDPEQTTDKRHPFLYTQSQAIHARSWIPLQDTPQIRATYTAHIRTPPQLLAVMSAENALDAVRNGDYHFHMPQPIPSYLIALAVGDLRFKPMGPRTGIYAEPSAVERAAREFEDTEQMLARCEAIFGPYRWGRYDLLILPASFPYGGMENPRLTFVTPTVIAGDKSLVSLVAHELAHSWSGNLVTNATWNDFWLNEGFTNHLTYRIMEEIYGPDRAAQERALGAHELRETLARLDRDGDKTLTPDLAGRDPDDGVTDVPYERGALFLAYLESKFGRPRFDAFLRGWFDRHAFQSVTTAQFLEELTRELLDKSPDTVTPAQIQAWLHDPHMPADTVWPQSDAFATVDAARAAFLAGANERQQLDTAGWSPRQWQYFLDGMPDDLTAAQMKALDRAFGFSRSGNAVIAARWFRLVARHHYTPAYAAMERHLKTIGRMRLIVPVYRELAATPQGIKLAQRIYREARSGYHPIAQNAIEQVLADGAKSGSG</sequence>
<evidence type="ECO:0000256" key="14">
    <source>
        <dbReference type="SAM" id="SignalP"/>
    </source>
</evidence>
<evidence type="ECO:0000256" key="5">
    <source>
        <dbReference type="ARBA" id="ARBA00015611"/>
    </source>
</evidence>
<feature type="binding site" evidence="13">
    <location>
        <position position="347"/>
    </location>
    <ligand>
        <name>Zn(2+)</name>
        <dbReference type="ChEBI" id="CHEBI:29105"/>
        <note>catalytic</note>
    </ligand>
</feature>
<protein>
    <recommendedName>
        <fullName evidence="5">Aminopeptidase N</fullName>
        <ecNumber evidence="4">3.4.11.2</ecNumber>
    </recommendedName>
</protein>
<keyword evidence="11" id="KW-0482">Metalloprotease</keyword>
<dbReference type="GO" id="GO:0006508">
    <property type="term" value="P:proteolysis"/>
    <property type="evidence" value="ECO:0007669"/>
    <property type="project" value="UniProtKB-KW"/>
</dbReference>
<evidence type="ECO:0000256" key="3">
    <source>
        <dbReference type="ARBA" id="ARBA00010136"/>
    </source>
</evidence>
<evidence type="ECO:0000256" key="8">
    <source>
        <dbReference type="ARBA" id="ARBA00022723"/>
    </source>
</evidence>
<keyword evidence="8 13" id="KW-0479">Metal-binding</keyword>
<keyword evidence="6" id="KW-0963">Cytoplasm</keyword>
<evidence type="ECO:0000256" key="4">
    <source>
        <dbReference type="ARBA" id="ARBA00012564"/>
    </source>
</evidence>
<dbReference type="OrthoDB" id="100605at2"/>
<dbReference type="FunFam" id="3.30.2010.30:FF:000001">
    <property type="entry name" value="Leukotriene A(4) hydrolase"/>
    <property type="match status" value="1"/>
</dbReference>
<dbReference type="AlphaFoldDB" id="A0A1I2H7Z1"/>
<dbReference type="SUPFAM" id="SSF55486">
    <property type="entry name" value="Metalloproteases ('zincins'), catalytic domain"/>
    <property type="match status" value="1"/>
</dbReference>
<reference evidence="16 17" key="1">
    <citation type="submission" date="2016-10" db="EMBL/GenBank/DDBJ databases">
        <authorList>
            <person name="de Groot N.N."/>
        </authorList>
    </citation>
    <scope>NUCLEOTIDE SEQUENCE [LARGE SCALE GENOMIC DNA]</scope>
    <source>
        <strain evidence="16 17">DSM 23609</strain>
    </source>
</reference>
<evidence type="ECO:0000256" key="6">
    <source>
        <dbReference type="ARBA" id="ARBA00022490"/>
    </source>
</evidence>
<comment type="subcellular location">
    <subcellularLocation>
        <location evidence="2">Cytoplasm</location>
    </subcellularLocation>
</comment>
<evidence type="ECO:0000256" key="1">
    <source>
        <dbReference type="ARBA" id="ARBA00000098"/>
    </source>
</evidence>
<dbReference type="EMBL" id="FOOC01000001">
    <property type="protein sequence ID" value="SFF25460.1"/>
    <property type="molecule type" value="Genomic_DNA"/>
</dbReference>
<dbReference type="InterPro" id="IPR049980">
    <property type="entry name" value="LTA4H_cat"/>
</dbReference>
<feature type="chain" id="PRO_5011727365" description="Aminopeptidase N" evidence="14">
    <location>
        <begin position="22"/>
        <end position="638"/>
    </location>
</feature>
<dbReference type="PANTHER" id="PTHR45726">
    <property type="entry name" value="LEUKOTRIENE A-4 HYDROLASE"/>
    <property type="match status" value="1"/>
</dbReference>
<dbReference type="Proteomes" id="UP000199771">
    <property type="component" value="Unassembled WGS sequence"/>
</dbReference>
<evidence type="ECO:0000313" key="17">
    <source>
        <dbReference type="Proteomes" id="UP000199771"/>
    </source>
</evidence>
<evidence type="ECO:0000256" key="11">
    <source>
        <dbReference type="ARBA" id="ARBA00023049"/>
    </source>
</evidence>
<comment type="catalytic activity">
    <reaction evidence="1">
        <text>Release of an N-terminal amino acid, Xaa-|-Yaa- from a peptide, amide or arylamide. Xaa is preferably Ala, but may be most amino acids including Pro (slow action). When a terminal hydrophobic residue is followed by a prolyl residue, the two may be released as an intact Xaa-Pro dipeptide.</text>
        <dbReference type="EC" id="3.4.11.2"/>
    </reaction>
</comment>
<dbReference type="Gene3D" id="2.60.40.1730">
    <property type="entry name" value="tricorn interacting facor f3 domain"/>
    <property type="match status" value="1"/>
</dbReference>
<keyword evidence="9" id="KW-0378">Hydrolase</keyword>
<dbReference type="SMART" id="SM01263">
    <property type="entry name" value="Leuk-A4-hydro_C"/>
    <property type="match status" value="1"/>
</dbReference>
<dbReference type="InterPro" id="IPR038502">
    <property type="entry name" value="M1_LTA-4_hydro/amino_C_sf"/>
</dbReference>
<dbReference type="SUPFAM" id="SSF48371">
    <property type="entry name" value="ARM repeat"/>
    <property type="match status" value="1"/>
</dbReference>
<accession>A0A1I2H7Z1</accession>
<name>A0A1I2H7Z1_9GAMM</name>
<dbReference type="InterPro" id="IPR034015">
    <property type="entry name" value="M1_LTA4H"/>
</dbReference>
<feature type="binding site" evidence="13">
    <location>
        <position position="328"/>
    </location>
    <ligand>
        <name>Zn(2+)</name>
        <dbReference type="ChEBI" id="CHEBI:29105"/>
        <note>catalytic</note>
    </ligand>
</feature>
<dbReference type="Pfam" id="PF01433">
    <property type="entry name" value="Peptidase_M1"/>
    <property type="match status" value="1"/>
</dbReference>
<dbReference type="Gene3D" id="3.30.2010.30">
    <property type="match status" value="1"/>
</dbReference>
<dbReference type="InterPro" id="IPR027268">
    <property type="entry name" value="Peptidase_M4/M1_CTD_sf"/>
</dbReference>
<evidence type="ECO:0000259" key="15">
    <source>
        <dbReference type="SMART" id="SM01263"/>
    </source>
</evidence>
<dbReference type="InterPro" id="IPR015211">
    <property type="entry name" value="Peptidase_M1_C"/>
</dbReference>
<dbReference type="Gene3D" id="1.25.40.320">
    <property type="entry name" value="Peptidase M1, leukotriene A4 hydrolase/aminopeptidase C-terminal domain"/>
    <property type="match status" value="1"/>
</dbReference>
<comment type="similarity">
    <text evidence="3">Belongs to the peptidase M1 family.</text>
</comment>
<feature type="active site" description="Proton acceptor" evidence="12">
    <location>
        <position position="325"/>
    </location>
</feature>
<evidence type="ECO:0000256" key="12">
    <source>
        <dbReference type="PIRSR" id="PIRSR634015-1"/>
    </source>
</evidence>
<dbReference type="Gene3D" id="1.10.390.10">
    <property type="entry name" value="Neutral Protease Domain 2"/>
    <property type="match status" value="1"/>
</dbReference>
<keyword evidence="17" id="KW-1185">Reference proteome</keyword>